<dbReference type="Pfam" id="PF12833">
    <property type="entry name" value="HTH_18"/>
    <property type="match status" value="1"/>
</dbReference>
<sequence length="278" mass="29872">MEGLPSRLLADSAGLGWRTVDASSYADPPAAEAFRTGPDRRLLLVLVTAGRYRIESRHGNTWRGAAYRAGSVGATAPGNESVLRWRSGGAAPMRSVHLRLDPSTVERPVFPDALTVHDEFVTAGAWAMARALDGSAPALYADSVARALVAHLALRPPPEAGAATATLGRHEVARIDEYMRAHLSGDVSIDELAAVANVSKFHFIRVFAATTGLTPYRYLRRMRLRTGAELLRTTGLDVARVAGECGYRSAGQFAAAFRKEYGMTPSAMRRADRAIPGT</sequence>
<gene>
    <name evidence="5" type="ORF">Val02_29250</name>
</gene>
<evidence type="ECO:0000259" key="4">
    <source>
        <dbReference type="PROSITE" id="PS01124"/>
    </source>
</evidence>
<accession>A0A8J3YIQ9</accession>
<evidence type="ECO:0000256" key="1">
    <source>
        <dbReference type="ARBA" id="ARBA00023015"/>
    </source>
</evidence>
<proteinExistence type="predicted"/>
<dbReference type="EMBL" id="BOPF01000009">
    <property type="protein sequence ID" value="GIJ46039.1"/>
    <property type="molecule type" value="Genomic_DNA"/>
</dbReference>
<dbReference type="PANTHER" id="PTHR46796:SF6">
    <property type="entry name" value="ARAC SUBFAMILY"/>
    <property type="match status" value="1"/>
</dbReference>
<dbReference type="InterPro" id="IPR050204">
    <property type="entry name" value="AraC_XylS_family_regulators"/>
</dbReference>
<feature type="domain" description="HTH araC/xylS-type" evidence="4">
    <location>
        <begin position="173"/>
        <end position="271"/>
    </location>
</feature>
<keyword evidence="6" id="KW-1185">Reference proteome</keyword>
<dbReference type="SMART" id="SM00342">
    <property type="entry name" value="HTH_ARAC"/>
    <property type="match status" value="1"/>
</dbReference>
<name>A0A8J3YIQ9_9ACTN</name>
<dbReference type="GO" id="GO:0043565">
    <property type="term" value="F:sequence-specific DNA binding"/>
    <property type="evidence" value="ECO:0007669"/>
    <property type="project" value="InterPro"/>
</dbReference>
<dbReference type="PANTHER" id="PTHR46796">
    <property type="entry name" value="HTH-TYPE TRANSCRIPTIONAL ACTIVATOR RHAS-RELATED"/>
    <property type="match status" value="1"/>
</dbReference>
<organism evidence="5 6">
    <name type="scientific">Virgisporangium aliadipatigenens</name>
    <dbReference type="NCBI Taxonomy" id="741659"/>
    <lineage>
        <taxon>Bacteria</taxon>
        <taxon>Bacillati</taxon>
        <taxon>Actinomycetota</taxon>
        <taxon>Actinomycetes</taxon>
        <taxon>Micromonosporales</taxon>
        <taxon>Micromonosporaceae</taxon>
        <taxon>Virgisporangium</taxon>
    </lineage>
</organism>
<evidence type="ECO:0000256" key="2">
    <source>
        <dbReference type="ARBA" id="ARBA00023125"/>
    </source>
</evidence>
<reference evidence="5" key="1">
    <citation type="submission" date="2021-01" db="EMBL/GenBank/DDBJ databases">
        <title>Whole genome shotgun sequence of Virgisporangium aliadipatigenens NBRC 105644.</title>
        <authorList>
            <person name="Komaki H."/>
            <person name="Tamura T."/>
        </authorList>
    </citation>
    <scope>NUCLEOTIDE SEQUENCE</scope>
    <source>
        <strain evidence="5">NBRC 105644</strain>
    </source>
</reference>
<keyword evidence="1" id="KW-0805">Transcription regulation</keyword>
<dbReference type="PROSITE" id="PS01124">
    <property type="entry name" value="HTH_ARAC_FAMILY_2"/>
    <property type="match status" value="1"/>
</dbReference>
<dbReference type="PRINTS" id="PR00032">
    <property type="entry name" value="HTHARAC"/>
</dbReference>
<evidence type="ECO:0000256" key="3">
    <source>
        <dbReference type="ARBA" id="ARBA00023163"/>
    </source>
</evidence>
<keyword evidence="2" id="KW-0238">DNA-binding</keyword>
<dbReference type="GO" id="GO:0003700">
    <property type="term" value="F:DNA-binding transcription factor activity"/>
    <property type="evidence" value="ECO:0007669"/>
    <property type="project" value="InterPro"/>
</dbReference>
<dbReference type="SUPFAM" id="SSF46689">
    <property type="entry name" value="Homeodomain-like"/>
    <property type="match status" value="2"/>
</dbReference>
<dbReference type="Gene3D" id="1.10.10.60">
    <property type="entry name" value="Homeodomain-like"/>
    <property type="match status" value="1"/>
</dbReference>
<dbReference type="AlphaFoldDB" id="A0A8J3YIQ9"/>
<dbReference type="RefSeq" id="WP_203899582.1">
    <property type="nucleotide sequence ID" value="NZ_BOPF01000009.1"/>
</dbReference>
<evidence type="ECO:0000313" key="5">
    <source>
        <dbReference type="EMBL" id="GIJ46039.1"/>
    </source>
</evidence>
<dbReference type="InterPro" id="IPR018060">
    <property type="entry name" value="HTH_AraC"/>
</dbReference>
<protein>
    <recommendedName>
        <fullName evidence="4">HTH araC/xylS-type domain-containing protein</fullName>
    </recommendedName>
</protein>
<dbReference type="InterPro" id="IPR009057">
    <property type="entry name" value="Homeodomain-like_sf"/>
</dbReference>
<comment type="caution">
    <text evidence="5">The sequence shown here is derived from an EMBL/GenBank/DDBJ whole genome shotgun (WGS) entry which is preliminary data.</text>
</comment>
<dbReference type="InterPro" id="IPR020449">
    <property type="entry name" value="Tscrpt_reg_AraC-type_HTH"/>
</dbReference>
<evidence type="ECO:0000313" key="6">
    <source>
        <dbReference type="Proteomes" id="UP000619260"/>
    </source>
</evidence>
<dbReference type="Proteomes" id="UP000619260">
    <property type="component" value="Unassembled WGS sequence"/>
</dbReference>
<keyword evidence="3" id="KW-0804">Transcription</keyword>